<evidence type="ECO:0000313" key="1">
    <source>
        <dbReference type="EMBL" id="MCJ8499099.1"/>
    </source>
</evidence>
<gene>
    <name evidence="1" type="ORF">MRX98_00820</name>
</gene>
<name>A0AA41QZA1_9BACT</name>
<sequence length="154" mass="17995">MRIKLSELEPFREICRKICLNIPPTCRWQWDAKRNMAVMVLEGEDAELVFFPLFKEFRHHWNFTSPPPENESVCKWVNGQFGLMPGQVLFTSYPLCNLVLCVAWWPWGEDQKVSMRVGLIPSYRAKLREGVAFQCLSRWLPITPIAPNRPDETA</sequence>
<accession>A0AA41QZA1</accession>
<dbReference type="RefSeq" id="WP_246902189.1">
    <property type="nucleotide sequence ID" value="NZ_JALJRB010000001.1"/>
</dbReference>
<dbReference type="AlphaFoldDB" id="A0AA41QZA1"/>
<reference evidence="1" key="1">
    <citation type="submission" date="2022-04" db="EMBL/GenBank/DDBJ databases">
        <title>Desulfatitalea alkaliphila sp. nov., a novel anaerobic sulfate-reducing bacterium isolated from terrestrial mud volcano, Taman Peninsula, Russia.</title>
        <authorList>
            <person name="Khomyakova M.A."/>
            <person name="Merkel A.Y."/>
            <person name="Slobodkin A.I."/>
        </authorList>
    </citation>
    <scope>NUCLEOTIDE SEQUENCE</scope>
    <source>
        <strain evidence="1">M08but</strain>
    </source>
</reference>
<dbReference type="EMBL" id="JALJRB010000001">
    <property type="protein sequence ID" value="MCJ8499099.1"/>
    <property type="molecule type" value="Genomic_DNA"/>
</dbReference>
<keyword evidence="2" id="KW-1185">Reference proteome</keyword>
<dbReference type="Proteomes" id="UP001165427">
    <property type="component" value="Unassembled WGS sequence"/>
</dbReference>
<comment type="caution">
    <text evidence="1">The sequence shown here is derived from an EMBL/GenBank/DDBJ whole genome shotgun (WGS) entry which is preliminary data.</text>
</comment>
<evidence type="ECO:0000313" key="2">
    <source>
        <dbReference type="Proteomes" id="UP001165427"/>
    </source>
</evidence>
<organism evidence="1 2">
    <name type="scientific">Desulfatitalea alkaliphila</name>
    <dbReference type="NCBI Taxonomy" id="2929485"/>
    <lineage>
        <taxon>Bacteria</taxon>
        <taxon>Pseudomonadati</taxon>
        <taxon>Thermodesulfobacteriota</taxon>
        <taxon>Desulfobacteria</taxon>
        <taxon>Desulfobacterales</taxon>
        <taxon>Desulfosarcinaceae</taxon>
        <taxon>Desulfatitalea</taxon>
    </lineage>
</organism>
<protein>
    <submittedName>
        <fullName evidence="1">Uncharacterized protein</fullName>
    </submittedName>
</protein>
<proteinExistence type="predicted"/>